<reference evidence="2" key="1">
    <citation type="journal article" date="2022" name="bioRxiv">
        <title>Genomics of Preaxostyla Flagellates Illuminates Evolutionary Transitions and the Path Towards Mitochondrial Loss.</title>
        <authorList>
            <person name="Novak L.V.F."/>
            <person name="Treitli S.C."/>
            <person name="Pyrih J."/>
            <person name="Halakuc P."/>
            <person name="Pipaliya S.V."/>
            <person name="Vacek V."/>
            <person name="Brzon O."/>
            <person name="Soukal P."/>
            <person name="Eme L."/>
            <person name="Dacks J.B."/>
            <person name="Karnkowska A."/>
            <person name="Elias M."/>
            <person name="Hampl V."/>
        </authorList>
    </citation>
    <scope>NUCLEOTIDE SEQUENCE</scope>
    <source>
        <strain evidence="2">RCP-MX</strain>
    </source>
</reference>
<organism evidence="2 3">
    <name type="scientific">Paratrimastix pyriformis</name>
    <dbReference type="NCBI Taxonomy" id="342808"/>
    <lineage>
        <taxon>Eukaryota</taxon>
        <taxon>Metamonada</taxon>
        <taxon>Preaxostyla</taxon>
        <taxon>Paratrimastigidae</taxon>
        <taxon>Paratrimastix</taxon>
    </lineage>
</organism>
<feature type="compositionally biased region" description="Pro residues" evidence="1">
    <location>
        <begin position="160"/>
        <end position="169"/>
    </location>
</feature>
<gene>
    <name evidence="2" type="ORF">PAPYR_4109</name>
</gene>
<comment type="caution">
    <text evidence="2">The sequence shown here is derived from an EMBL/GenBank/DDBJ whole genome shotgun (WGS) entry which is preliminary data.</text>
</comment>
<proteinExistence type="predicted"/>
<dbReference type="EMBL" id="JAPMOS010000017">
    <property type="protein sequence ID" value="KAJ4459720.1"/>
    <property type="molecule type" value="Genomic_DNA"/>
</dbReference>
<evidence type="ECO:0000313" key="2">
    <source>
        <dbReference type="EMBL" id="KAJ4459720.1"/>
    </source>
</evidence>
<keyword evidence="3" id="KW-1185">Reference proteome</keyword>
<feature type="compositionally biased region" description="Low complexity" evidence="1">
    <location>
        <begin position="150"/>
        <end position="159"/>
    </location>
</feature>
<dbReference type="Proteomes" id="UP001141327">
    <property type="component" value="Unassembled WGS sequence"/>
</dbReference>
<accession>A0ABQ8USK0</accession>
<name>A0ABQ8USK0_9EUKA</name>
<evidence type="ECO:0000256" key="1">
    <source>
        <dbReference type="SAM" id="MobiDB-lite"/>
    </source>
</evidence>
<protein>
    <submittedName>
        <fullName evidence="2">Uncharacterized protein</fullName>
    </submittedName>
</protein>
<feature type="region of interest" description="Disordered" evidence="1">
    <location>
        <begin position="149"/>
        <end position="169"/>
    </location>
</feature>
<sequence length="169" mass="18112">MDPQLAKMETARTVTTTKQNEPVDDIITILKPPLPASRRCPFPPPGQAQTQTQNDLGSLLLAALYQRVPSNVMGRVGMLPGTRMAAVPVMMGTPFLMQGGQGNMLMQLPSASSPPAMAYMTFTMGDRRMVGFPTAQGFPTRGRFVFGGLPTPSATLQPTPTTPQPPQGR</sequence>
<evidence type="ECO:0000313" key="3">
    <source>
        <dbReference type="Proteomes" id="UP001141327"/>
    </source>
</evidence>